<protein>
    <recommendedName>
        <fullName evidence="2">Late nodulin domain-containing protein</fullName>
    </recommendedName>
</protein>
<name>A0AAV1XJK0_LUPLU</name>
<keyword evidence="4" id="KW-1185">Reference proteome</keyword>
<comment type="caution">
    <text evidence="3">The sequence shown here is derived from an EMBL/GenBank/DDBJ whole genome shotgun (WGS) entry which is preliminary data.</text>
</comment>
<evidence type="ECO:0000256" key="1">
    <source>
        <dbReference type="SAM" id="SignalP"/>
    </source>
</evidence>
<keyword evidence="1" id="KW-0732">Signal</keyword>
<evidence type="ECO:0000313" key="4">
    <source>
        <dbReference type="Proteomes" id="UP001497480"/>
    </source>
</evidence>
<dbReference type="AlphaFoldDB" id="A0AAV1XJK0"/>
<accession>A0AAV1XJK0</accession>
<dbReference type="Pfam" id="PF07127">
    <property type="entry name" value="Nodulin_late"/>
    <property type="match status" value="1"/>
</dbReference>
<dbReference type="GO" id="GO:0046872">
    <property type="term" value="F:metal ion binding"/>
    <property type="evidence" value="ECO:0007669"/>
    <property type="project" value="InterPro"/>
</dbReference>
<feature type="signal peptide" evidence="1">
    <location>
        <begin position="1"/>
        <end position="23"/>
    </location>
</feature>
<evidence type="ECO:0000259" key="2">
    <source>
        <dbReference type="Pfam" id="PF07127"/>
    </source>
</evidence>
<reference evidence="3 4" key="1">
    <citation type="submission" date="2024-03" db="EMBL/GenBank/DDBJ databases">
        <authorList>
            <person name="Martinez-Hernandez J."/>
        </authorList>
    </citation>
    <scope>NUCLEOTIDE SEQUENCE [LARGE SCALE GENOMIC DNA]</scope>
</reference>
<dbReference type="Proteomes" id="UP001497480">
    <property type="component" value="Unassembled WGS sequence"/>
</dbReference>
<organism evidence="3 4">
    <name type="scientific">Lupinus luteus</name>
    <name type="common">European yellow lupine</name>
    <dbReference type="NCBI Taxonomy" id="3873"/>
    <lineage>
        <taxon>Eukaryota</taxon>
        <taxon>Viridiplantae</taxon>
        <taxon>Streptophyta</taxon>
        <taxon>Embryophyta</taxon>
        <taxon>Tracheophyta</taxon>
        <taxon>Spermatophyta</taxon>
        <taxon>Magnoliopsida</taxon>
        <taxon>eudicotyledons</taxon>
        <taxon>Gunneridae</taxon>
        <taxon>Pentapetalae</taxon>
        <taxon>rosids</taxon>
        <taxon>fabids</taxon>
        <taxon>Fabales</taxon>
        <taxon>Fabaceae</taxon>
        <taxon>Papilionoideae</taxon>
        <taxon>50 kb inversion clade</taxon>
        <taxon>genistoids sensu lato</taxon>
        <taxon>core genistoids</taxon>
        <taxon>Genisteae</taxon>
        <taxon>Lupinus</taxon>
    </lineage>
</organism>
<feature type="chain" id="PRO_5043785464" description="Late nodulin domain-containing protein" evidence="1">
    <location>
        <begin position="24"/>
        <end position="58"/>
    </location>
</feature>
<proteinExistence type="predicted"/>
<dbReference type="InterPro" id="IPR009810">
    <property type="entry name" value="Nodulin_late_dom"/>
</dbReference>
<feature type="domain" description="Late nodulin" evidence="2">
    <location>
        <begin position="1"/>
        <end position="49"/>
    </location>
</feature>
<gene>
    <name evidence="3" type="ORF">LLUT_LOCUS22791</name>
</gene>
<dbReference type="EMBL" id="CAXHTB010000015">
    <property type="protein sequence ID" value="CAL0321731.1"/>
    <property type="molecule type" value="Genomic_DNA"/>
</dbReference>
<sequence>MSTLLKFVYILVLFFSLISLVMSGSVHCIDDEDCQEWLIGARCIGGWCQEPLDPLKAS</sequence>
<evidence type="ECO:0000313" key="3">
    <source>
        <dbReference type="EMBL" id="CAL0321731.1"/>
    </source>
</evidence>